<dbReference type="AlphaFoldDB" id="H2XYS8"/>
<organism evidence="1 2">
    <name type="scientific">Ciona intestinalis</name>
    <name type="common">Transparent sea squirt</name>
    <name type="synonym">Ascidia intestinalis</name>
    <dbReference type="NCBI Taxonomy" id="7719"/>
    <lineage>
        <taxon>Eukaryota</taxon>
        <taxon>Metazoa</taxon>
        <taxon>Chordata</taxon>
        <taxon>Tunicata</taxon>
        <taxon>Ascidiacea</taxon>
        <taxon>Phlebobranchia</taxon>
        <taxon>Cionidae</taxon>
        <taxon>Ciona</taxon>
    </lineage>
</organism>
<evidence type="ECO:0000313" key="1">
    <source>
        <dbReference type="Ensembl" id="ENSCINP00000034812.1"/>
    </source>
</evidence>
<dbReference type="InParanoid" id="H2XYS8"/>
<evidence type="ECO:0000313" key="2">
    <source>
        <dbReference type="Proteomes" id="UP000008144"/>
    </source>
</evidence>
<dbReference type="Proteomes" id="UP000008144">
    <property type="component" value="Chromosome 1"/>
</dbReference>
<reference evidence="1" key="2">
    <citation type="journal article" date="2008" name="Genome Biol.">
        <title>Improved genome assembly and evidence-based global gene model set for the chordate Ciona intestinalis: new insight into intron and operon populations.</title>
        <authorList>
            <person name="Satou Y."/>
            <person name="Mineta K."/>
            <person name="Ogasawara M."/>
            <person name="Sasakura Y."/>
            <person name="Shoguchi E."/>
            <person name="Ueno K."/>
            <person name="Yamada L."/>
            <person name="Matsumoto J."/>
            <person name="Wasserscheid J."/>
            <person name="Dewar K."/>
            <person name="Wiley G.B."/>
            <person name="Macmil S.L."/>
            <person name="Roe B.A."/>
            <person name="Zeller R.W."/>
            <person name="Hastings K.E."/>
            <person name="Lemaire P."/>
            <person name="Lindquist E."/>
            <person name="Endo T."/>
            <person name="Hotta K."/>
            <person name="Inaba K."/>
        </authorList>
    </citation>
    <scope>NUCLEOTIDE SEQUENCE [LARGE SCALE GENOMIC DNA]</scope>
    <source>
        <strain evidence="1">wild type</strain>
    </source>
</reference>
<dbReference type="EMBL" id="EAAA01000341">
    <property type="status" value="NOT_ANNOTATED_CDS"/>
    <property type="molecule type" value="Genomic_DNA"/>
</dbReference>
<reference evidence="1" key="3">
    <citation type="submission" date="2025-08" db="UniProtKB">
        <authorList>
            <consortium name="Ensembl"/>
        </authorList>
    </citation>
    <scope>IDENTIFICATION</scope>
</reference>
<reference evidence="1" key="4">
    <citation type="submission" date="2025-09" db="UniProtKB">
        <authorList>
            <consortium name="Ensembl"/>
        </authorList>
    </citation>
    <scope>IDENTIFICATION</scope>
</reference>
<reference evidence="2" key="1">
    <citation type="journal article" date="2002" name="Science">
        <title>The draft genome of Ciona intestinalis: insights into chordate and vertebrate origins.</title>
        <authorList>
            <person name="Dehal P."/>
            <person name="Satou Y."/>
            <person name="Campbell R.K."/>
            <person name="Chapman J."/>
            <person name="Degnan B."/>
            <person name="De Tomaso A."/>
            <person name="Davidson B."/>
            <person name="Di Gregorio A."/>
            <person name="Gelpke M."/>
            <person name="Goodstein D.M."/>
            <person name="Harafuji N."/>
            <person name="Hastings K.E."/>
            <person name="Ho I."/>
            <person name="Hotta K."/>
            <person name="Huang W."/>
            <person name="Kawashima T."/>
            <person name="Lemaire P."/>
            <person name="Martinez D."/>
            <person name="Meinertzhagen I.A."/>
            <person name="Necula S."/>
            <person name="Nonaka M."/>
            <person name="Putnam N."/>
            <person name="Rash S."/>
            <person name="Saiga H."/>
            <person name="Satake M."/>
            <person name="Terry A."/>
            <person name="Yamada L."/>
            <person name="Wang H.G."/>
            <person name="Awazu S."/>
            <person name="Azumi K."/>
            <person name="Boore J."/>
            <person name="Branno M."/>
            <person name="Chin-Bow S."/>
            <person name="DeSantis R."/>
            <person name="Doyle S."/>
            <person name="Francino P."/>
            <person name="Keys D.N."/>
            <person name="Haga S."/>
            <person name="Hayashi H."/>
            <person name="Hino K."/>
            <person name="Imai K.S."/>
            <person name="Inaba K."/>
            <person name="Kano S."/>
            <person name="Kobayashi K."/>
            <person name="Kobayashi M."/>
            <person name="Lee B.I."/>
            <person name="Makabe K.W."/>
            <person name="Manohar C."/>
            <person name="Matassi G."/>
            <person name="Medina M."/>
            <person name="Mochizuki Y."/>
            <person name="Mount S."/>
            <person name="Morishita T."/>
            <person name="Miura S."/>
            <person name="Nakayama A."/>
            <person name="Nishizaka S."/>
            <person name="Nomoto H."/>
            <person name="Ohta F."/>
            <person name="Oishi K."/>
            <person name="Rigoutsos I."/>
            <person name="Sano M."/>
            <person name="Sasaki A."/>
            <person name="Sasakura Y."/>
            <person name="Shoguchi E."/>
            <person name="Shin-i T."/>
            <person name="Spagnuolo A."/>
            <person name="Stainier D."/>
            <person name="Suzuki M.M."/>
            <person name="Tassy O."/>
            <person name="Takatori N."/>
            <person name="Tokuoka M."/>
            <person name="Yagi K."/>
            <person name="Yoshizaki F."/>
            <person name="Wada S."/>
            <person name="Zhang C."/>
            <person name="Hyatt P.D."/>
            <person name="Larimer F."/>
            <person name="Detter C."/>
            <person name="Doggett N."/>
            <person name="Glavina T."/>
            <person name="Hawkins T."/>
            <person name="Richardson P."/>
            <person name="Lucas S."/>
            <person name="Kohara Y."/>
            <person name="Levine M."/>
            <person name="Satoh N."/>
            <person name="Rokhsar D.S."/>
        </authorList>
    </citation>
    <scope>NUCLEOTIDE SEQUENCE [LARGE SCALE GENOMIC DNA]</scope>
</reference>
<accession>H2XYS8</accession>
<dbReference type="Ensembl" id="ENSCINT00000036819.1">
    <property type="protein sequence ID" value="ENSCINP00000034812.1"/>
    <property type="gene ID" value="ENSCING00000024927.1"/>
</dbReference>
<sequence>MINQPLHAKLIQFVVKELLAQLCCKKRHVLDNREANSPFSILCKFHDSWKQGLR</sequence>
<keyword evidence="2" id="KW-1185">Reference proteome</keyword>
<proteinExistence type="predicted"/>
<name>H2XYS8_CIOIN</name>
<protein>
    <submittedName>
        <fullName evidence="1">Uncharacterized protein</fullName>
    </submittedName>
</protein>
<dbReference type="HOGENOM" id="CLU_3049611_0_0_1"/>